<feature type="region of interest" description="Disordered" evidence="1">
    <location>
        <begin position="1"/>
        <end position="30"/>
    </location>
</feature>
<proteinExistence type="predicted"/>
<keyword evidence="3" id="KW-1185">Reference proteome</keyword>
<accession>A0A251UZP3</accession>
<organism evidence="2 3">
    <name type="scientific">Helianthus annuus</name>
    <name type="common">Common sunflower</name>
    <dbReference type="NCBI Taxonomy" id="4232"/>
    <lineage>
        <taxon>Eukaryota</taxon>
        <taxon>Viridiplantae</taxon>
        <taxon>Streptophyta</taxon>
        <taxon>Embryophyta</taxon>
        <taxon>Tracheophyta</taxon>
        <taxon>Spermatophyta</taxon>
        <taxon>Magnoliopsida</taxon>
        <taxon>eudicotyledons</taxon>
        <taxon>Gunneridae</taxon>
        <taxon>Pentapetalae</taxon>
        <taxon>asterids</taxon>
        <taxon>campanulids</taxon>
        <taxon>Asterales</taxon>
        <taxon>Asteraceae</taxon>
        <taxon>Asteroideae</taxon>
        <taxon>Heliantheae alliance</taxon>
        <taxon>Heliantheae</taxon>
        <taxon>Helianthus</taxon>
    </lineage>
</organism>
<dbReference type="AlphaFoldDB" id="A0A251UZP3"/>
<gene>
    <name evidence="2" type="ORF">HannXRQ_Chr04g0115681</name>
</gene>
<evidence type="ECO:0000313" key="2">
    <source>
        <dbReference type="EMBL" id="OTG28837.1"/>
    </source>
</evidence>
<name>A0A251UZP3_HELAN</name>
<evidence type="ECO:0000256" key="1">
    <source>
        <dbReference type="SAM" id="MobiDB-lite"/>
    </source>
</evidence>
<sequence length="55" mass="6586">MLISSRLFANQIRHRKNRPRNHHSPDHFLPPKPTQIQFQAQTHVCSKPLFKKCRL</sequence>
<evidence type="ECO:0000313" key="3">
    <source>
        <dbReference type="Proteomes" id="UP000215914"/>
    </source>
</evidence>
<feature type="compositionally biased region" description="Basic residues" evidence="1">
    <location>
        <begin position="12"/>
        <end position="22"/>
    </location>
</feature>
<reference evidence="3" key="1">
    <citation type="journal article" date="2017" name="Nature">
        <title>The sunflower genome provides insights into oil metabolism, flowering and Asterid evolution.</title>
        <authorList>
            <person name="Badouin H."/>
            <person name="Gouzy J."/>
            <person name="Grassa C.J."/>
            <person name="Murat F."/>
            <person name="Staton S.E."/>
            <person name="Cottret L."/>
            <person name="Lelandais-Briere C."/>
            <person name="Owens G.L."/>
            <person name="Carrere S."/>
            <person name="Mayjonade B."/>
            <person name="Legrand L."/>
            <person name="Gill N."/>
            <person name="Kane N.C."/>
            <person name="Bowers J.E."/>
            <person name="Hubner S."/>
            <person name="Bellec A."/>
            <person name="Berard A."/>
            <person name="Berges H."/>
            <person name="Blanchet N."/>
            <person name="Boniface M.C."/>
            <person name="Brunel D."/>
            <person name="Catrice O."/>
            <person name="Chaidir N."/>
            <person name="Claudel C."/>
            <person name="Donnadieu C."/>
            <person name="Faraut T."/>
            <person name="Fievet G."/>
            <person name="Helmstetter N."/>
            <person name="King M."/>
            <person name="Knapp S.J."/>
            <person name="Lai Z."/>
            <person name="Le Paslier M.C."/>
            <person name="Lippi Y."/>
            <person name="Lorenzon L."/>
            <person name="Mandel J.R."/>
            <person name="Marage G."/>
            <person name="Marchand G."/>
            <person name="Marquand E."/>
            <person name="Bret-Mestries E."/>
            <person name="Morien E."/>
            <person name="Nambeesan S."/>
            <person name="Nguyen T."/>
            <person name="Pegot-Espagnet P."/>
            <person name="Pouilly N."/>
            <person name="Raftis F."/>
            <person name="Sallet E."/>
            <person name="Schiex T."/>
            <person name="Thomas J."/>
            <person name="Vandecasteele C."/>
            <person name="Vares D."/>
            <person name="Vear F."/>
            <person name="Vautrin S."/>
            <person name="Crespi M."/>
            <person name="Mangin B."/>
            <person name="Burke J.M."/>
            <person name="Salse J."/>
            <person name="Munos S."/>
            <person name="Vincourt P."/>
            <person name="Rieseberg L.H."/>
            <person name="Langlade N.B."/>
        </authorList>
    </citation>
    <scope>NUCLEOTIDE SEQUENCE [LARGE SCALE GENOMIC DNA]</scope>
    <source>
        <strain evidence="3">cv. SF193</strain>
    </source>
</reference>
<dbReference type="InParanoid" id="A0A251UZP3"/>
<protein>
    <submittedName>
        <fullName evidence="2">Uncharacterized protein</fullName>
    </submittedName>
</protein>
<dbReference type="EMBL" id="CM007893">
    <property type="protein sequence ID" value="OTG28837.1"/>
    <property type="molecule type" value="Genomic_DNA"/>
</dbReference>
<dbReference type="Proteomes" id="UP000215914">
    <property type="component" value="Chromosome 4"/>
</dbReference>